<sequence>RKWLQAMGQPGFSPSRHQSLCSAHFESSDFRAGLQRRRLREGSVPSHFERCTGGRQDATLSSGYARMVPHREYSASSPSPDQPNVQIALPAVQQQGLTSAQDSTAKHDHTYNQERRKDQVQQPEQSLMTARKKIKVLHASTTCYPKKSRTLEDIIEQMREKNLLSEEAERKLQEFGNLPQDILKGTTENSAAGNSCGREYSEEMKKFSSTLYYYSPRAYDYLGTLFPMPTVQVIRQWLKIESGWPGFTAEVLNNLKAKHGQDSPRERLCSIVLDGMSIRKACELDATTGRLIGFVDLGHSQDPNDADNVPLATEALVFIVVGVTAPWKMPFGYFLNAGL</sequence>
<dbReference type="InterPro" id="IPR006612">
    <property type="entry name" value="THAP_Znf"/>
</dbReference>
<dbReference type="InterPro" id="IPR026521">
    <property type="entry name" value="THAP2"/>
</dbReference>
<dbReference type="Pfam" id="PF12017">
    <property type="entry name" value="Tnp_P_element"/>
    <property type="match status" value="1"/>
</dbReference>
<feature type="domain" description="THAP-type" evidence="7">
    <location>
        <begin position="1"/>
        <end position="48"/>
    </location>
</feature>
<evidence type="ECO:0000256" key="6">
    <source>
        <dbReference type="SAM" id="MobiDB-lite"/>
    </source>
</evidence>
<feature type="non-terminal residue" evidence="8">
    <location>
        <position position="1"/>
    </location>
</feature>
<keyword evidence="2 5" id="KW-0863">Zinc-finger</keyword>
<dbReference type="InterPro" id="IPR048365">
    <property type="entry name" value="TNP-like_RNaseH_N"/>
</dbReference>
<feature type="non-terminal residue" evidence="8">
    <location>
        <position position="339"/>
    </location>
</feature>
<evidence type="ECO:0000313" key="8">
    <source>
        <dbReference type="EMBL" id="JAU00627.1"/>
    </source>
</evidence>
<proteinExistence type="evidence at transcript level"/>
<evidence type="ECO:0000256" key="3">
    <source>
        <dbReference type="ARBA" id="ARBA00022833"/>
    </source>
</evidence>
<protein>
    <submittedName>
        <fullName evidence="8">Putative p-2 drh</fullName>
    </submittedName>
</protein>
<reference evidence="8" key="2">
    <citation type="journal article" date="2017" name="Front. Cell. Infect. Microbiol.">
        <title>Analysis of the Salivary Gland Transcriptome of Unfed and Partially Fed Amblyomma sculptum Ticks and Descriptive Proteome of the Saliva.</title>
        <authorList>
            <person name="Esteves E."/>
            <person name="Maruyama S.R."/>
            <person name="Kawahara R."/>
            <person name="Fujita A."/>
            <person name="Martins L.A."/>
            <person name="Righi A.A."/>
            <person name="Costa F.B."/>
            <person name="Palmisano G."/>
            <person name="Labruna M.B."/>
            <person name="Sa-Nunes A."/>
            <person name="Ribeiro J.M.C."/>
            <person name="Fogaca A.C."/>
        </authorList>
    </citation>
    <scope>NUCLEOTIDE SEQUENCE</scope>
</reference>
<evidence type="ECO:0000256" key="4">
    <source>
        <dbReference type="ARBA" id="ARBA00023125"/>
    </source>
</evidence>
<evidence type="ECO:0000259" key="7">
    <source>
        <dbReference type="PROSITE" id="PS50950"/>
    </source>
</evidence>
<keyword evidence="3" id="KW-0862">Zinc</keyword>
<dbReference type="GO" id="GO:0008270">
    <property type="term" value="F:zinc ion binding"/>
    <property type="evidence" value="ECO:0007669"/>
    <property type="project" value="UniProtKB-KW"/>
</dbReference>
<dbReference type="PROSITE" id="PS50950">
    <property type="entry name" value="ZF_THAP"/>
    <property type="match status" value="1"/>
</dbReference>
<evidence type="ECO:0000256" key="1">
    <source>
        <dbReference type="ARBA" id="ARBA00022723"/>
    </source>
</evidence>
<dbReference type="PANTHER" id="PTHR47696">
    <property type="entry name" value="THAP DOMAIN-CONTAINING PROTEIN 2"/>
    <property type="match status" value="1"/>
</dbReference>
<dbReference type="GO" id="GO:0003677">
    <property type="term" value="F:DNA binding"/>
    <property type="evidence" value="ECO:0007669"/>
    <property type="project" value="UniProtKB-UniRule"/>
</dbReference>
<dbReference type="EMBL" id="GFAA01002808">
    <property type="protein sequence ID" value="JAU00627.1"/>
    <property type="molecule type" value="mRNA"/>
</dbReference>
<dbReference type="SMART" id="SM00980">
    <property type="entry name" value="THAP"/>
    <property type="match status" value="1"/>
</dbReference>
<evidence type="ECO:0000256" key="2">
    <source>
        <dbReference type="ARBA" id="ARBA00022771"/>
    </source>
</evidence>
<dbReference type="Pfam" id="PF05485">
    <property type="entry name" value="THAP"/>
    <property type="match status" value="1"/>
</dbReference>
<dbReference type="PANTHER" id="PTHR47696:SF1">
    <property type="entry name" value="THAP DOMAIN-CONTAINING PROTEIN 2"/>
    <property type="match status" value="1"/>
</dbReference>
<reference evidence="8" key="1">
    <citation type="submission" date="2016-09" db="EMBL/GenBank/DDBJ databases">
        <authorList>
            <person name="Capua I."/>
            <person name="De Benedictis P."/>
            <person name="Joannis T."/>
            <person name="Lombin L.H."/>
            <person name="Cattoli G."/>
        </authorList>
    </citation>
    <scope>NUCLEOTIDE SEQUENCE</scope>
</reference>
<dbReference type="Pfam" id="PF21787">
    <property type="entry name" value="TNP-like_RNaseH_N"/>
    <property type="match status" value="1"/>
</dbReference>
<name>A0A1E1XNI3_AMBSC</name>
<dbReference type="SUPFAM" id="SSF57716">
    <property type="entry name" value="Glucocorticoid receptor-like (DNA-binding domain)"/>
    <property type="match status" value="1"/>
</dbReference>
<accession>A0A1E1XNI3</accession>
<organism evidence="8">
    <name type="scientific">Amblyomma sculptum</name>
    <name type="common">Tick</name>
    <dbReference type="NCBI Taxonomy" id="1581419"/>
    <lineage>
        <taxon>Eukaryota</taxon>
        <taxon>Metazoa</taxon>
        <taxon>Ecdysozoa</taxon>
        <taxon>Arthropoda</taxon>
        <taxon>Chelicerata</taxon>
        <taxon>Arachnida</taxon>
        <taxon>Acari</taxon>
        <taxon>Parasitiformes</taxon>
        <taxon>Ixodida</taxon>
        <taxon>Ixodoidea</taxon>
        <taxon>Ixodidae</taxon>
        <taxon>Amblyomminae</taxon>
        <taxon>Amblyomma</taxon>
    </lineage>
</organism>
<dbReference type="AlphaFoldDB" id="A0A1E1XNI3"/>
<evidence type="ECO:0000256" key="5">
    <source>
        <dbReference type="PROSITE-ProRule" id="PRU00309"/>
    </source>
</evidence>
<feature type="region of interest" description="Disordered" evidence="6">
    <location>
        <begin position="94"/>
        <end position="124"/>
    </location>
</feature>
<feature type="compositionally biased region" description="Polar residues" evidence="6">
    <location>
        <begin position="94"/>
        <end position="103"/>
    </location>
</feature>
<keyword evidence="4 5" id="KW-0238">DNA-binding</keyword>
<keyword evidence="1" id="KW-0479">Metal-binding</keyword>
<dbReference type="InterPro" id="IPR021896">
    <property type="entry name" value="THAP9-like_HTH"/>
</dbReference>
<feature type="compositionally biased region" description="Basic and acidic residues" evidence="6">
    <location>
        <begin position="104"/>
        <end position="119"/>
    </location>
</feature>